<evidence type="ECO:0000313" key="2">
    <source>
        <dbReference type="EMBL" id="PYD37169.1"/>
    </source>
</evidence>
<evidence type="ECO:0008006" key="4">
    <source>
        <dbReference type="Google" id="ProtNLM"/>
    </source>
</evidence>
<feature type="chain" id="PRO_5016467783" description="Lipoprotein" evidence="1">
    <location>
        <begin position="23"/>
        <end position="142"/>
    </location>
</feature>
<keyword evidence="1" id="KW-0732">Signal</keyword>
<dbReference type="PROSITE" id="PS51257">
    <property type="entry name" value="PROKAR_LIPOPROTEIN"/>
    <property type="match status" value="1"/>
</dbReference>
<dbReference type="RefSeq" id="WP_020453930.1">
    <property type="nucleotide sequence ID" value="NZ_PESE01000007.1"/>
</dbReference>
<reference evidence="2 3" key="1">
    <citation type="submission" date="2017-11" db="EMBL/GenBank/DDBJ databases">
        <title>Genome sequence of the oocydin A producing rhizobacterium Serratia plymuthica 4Rx5.</title>
        <authorList>
            <person name="Matilla M.A."/>
            <person name="Udaondo Z."/>
            <person name="Salmond G.P.C."/>
        </authorList>
    </citation>
    <scope>NUCLEOTIDE SEQUENCE [LARGE SCALE GENOMIC DNA]</scope>
    <source>
        <strain evidence="2 3">4Rx5</strain>
    </source>
</reference>
<gene>
    <name evidence="2" type="ORF">CT690_19880</name>
</gene>
<comment type="caution">
    <text evidence="2">The sequence shown here is derived from an EMBL/GenBank/DDBJ whole genome shotgun (WGS) entry which is preliminary data.</text>
</comment>
<evidence type="ECO:0000313" key="3">
    <source>
        <dbReference type="Proteomes" id="UP000248196"/>
    </source>
</evidence>
<name>A0A318NTH7_SERPL</name>
<protein>
    <recommendedName>
        <fullName evidence="4">Lipoprotein</fullName>
    </recommendedName>
</protein>
<accession>A0A318NTH7</accession>
<dbReference type="Proteomes" id="UP000248196">
    <property type="component" value="Unassembled WGS sequence"/>
</dbReference>
<proteinExistence type="predicted"/>
<organism evidence="2 3">
    <name type="scientific">Serratia plymuthica</name>
    <dbReference type="NCBI Taxonomy" id="82996"/>
    <lineage>
        <taxon>Bacteria</taxon>
        <taxon>Pseudomonadati</taxon>
        <taxon>Pseudomonadota</taxon>
        <taxon>Gammaproteobacteria</taxon>
        <taxon>Enterobacterales</taxon>
        <taxon>Yersiniaceae</taxon>
        <taxon>Serratia</taxon>
    </lineage>
</organism>
<dbReference type="AlphaFoldDB" id="A0A318NTH7"/>
<sequence length="142" mass="15451">MMRKLLYIIAVTTVLSGCSTSAVPPSKAIQAPPDRIFKYQKNESGYSRLTVVRDSGLISGGCYATVYINSVPVAKLNPKEKASFYLPNGEWIVGAAIEGKGLCGSGGERQERYISIKNMDDKVVRVFSDESGNIDIRPTTIN</sequence>
<dbReference type="EMBL" id="PESE01000007">
    <property type="protein sequence ID" value="PYD37169.1"/>
    <property type="molecule type" value="Genomic_DNA"/>
</dbReference>
<feature type="signal peptide" evidence="1">
    <location>
        <begin position="1"/>
        <end position="22"/>
    </location>
</feature>
<evidence type="ECO:0000256" key="1">
    <source>
        <dbReference type="SAM" id="SignalP"/>
    </source>
</evidence>